<sequence>MPNWSLCSCGSWWGFALGIEGSVALLCWKVEDCPDAIAGAVPTLSLHVLLLLGDGLLLSESPVMHPD</sequence>
<dbReference type="Proteomes" id="UP001279734">
    <property type="component" value="Unassembled WGS sequence"/>
</dbReference>
<accession>A0AAD3S0L6</accession>
<dbReference type="EMBL" id="BSYO01000003">
    <property type="protein sequence ID" value="GMH02134.1"/>
    <property type="molecule type" value="Genomic_DNA"/>
</dbReference>
<evidence type="ECO:0000313" key="1">
    <source>
        <dbReference type="EMBL" id="GMH02134.1"/>
    </source>
</evidence>
<name>A0AAD3S0L6_NEPGR</name>
<comment type="caution">
    <text evidence="1">The sequence shown here is derived from an EMBL/GenBank/DDBJ whole genome shotgun (WGS) entry which is preliminary data.</text>
</comment>
<proteinExistence type="predicted"/>
<gene>
    <name evidence="1" type="ORF">Nepgr_003973</name>
</gene>
<protein>
    <submittedName>
        <fullName evidence="1">Uncharacterized protein</fullName>
    </submittedName>
</protein>
<evidence type="ECO:0000313" key="2">
    <source>
        <dbReference type="Proteomes" id="UP001279734"/>
    </source>
</evidence>
<organism evidence="1 2">
    <name type="scientific">Nepenthes gracilis</name>
    <name type="common">Slender pitcher plant</name>
    <dbReference type="NCBI Taxonomy" id="150966"/>
    <lineage>
        <taxon>Eukaryota</taxon>
        <taxon>Viridiplantae</taxon>
        <taxon>Streptophyta</taxon>
        <taxon>Embryophyta</taxon>
        <taxon>Tracheophyta</taxon>
        <taxon>Spermatophyta</taxon>
        <taxon>Magnoliopsida</taxon>
        <taxon>eudicotyledons</taxon>
        <taxon>Gunneridae</taxon>
        <taxon>Pentapetalae</taxon>
        <taxon>Caryophyllales</taxon>
        <taxon>Nepenthaceae</taxon>
        <taxon>Nepenthes</taxon>
    </lineage>
</organism>
<dbReference type="AlphaFoldDB" id="A0AAD3S0L6"/>
<keyword evidence="2" id="KW-1185">Reference proteome</keyword>
<reference evidence="1" key="1">
    <citation type="submission" date="2023-05" db="EMBL/GenBank/DDBJ databases">
        <title>Nepenthes gracilis genome sequencing.</title>
        <authorList>
            <person name="Fukushima K."/>
        </authorList>
    </citation>
    <scope>NUCLEOTIDE SEQUENCE</scope>
    <source>
        <strain evidence="1">SING2019-196</strain>
    </source>
</reference>